<sequence>MIARSILILQNAEAKARNLKARAHALAPWLVGEPVAKRRPAEDRPQDGGRP</sequence>
<evidence type="ECO:0000313" key="2">
    <source>
        <dbReference type="EMBL" id="SFG92614.1"/>
    </source>
</evidence>
<accession>A0A1I2VTP3</accession>
<dbReference type="AlphaFoldDB" id="A0A1I2VTP3"/>
<feature type="region of interest" description="Disordered" evidence="1">
    <location>
        <begin position="32"/>
        <end position="51"/>
    </location>
</feature>
<protein>
    <submittedName>
        <fullName evidence="2">Uncharacterized protein</fullName>
    </submittedName>
</protein>
<proteinExistence type="predicted"/>
<dbReference type="STRING" id="582675.SAMN05192565_11774"/>
<gene>
    <name evidence="2" type="ORF">SAMN05192565_11774</name>
</gene>
<dbReference type="EMBL" id="FOPM01000017">
    <property type="protein sequence ID" value="SFG92614.1"/>
    <property type="molecule type" value="Genomic_DNA"/>
</dbReference>
<evidence type="ECO:0000313" key="3">
    <source>
        <dbReference type="Proteomes" id="UP000199229"/>
    </source>
</evidence>
<keyword evidence="3" id="KW-1185">Reference proteome</keyword>
<feature type="compositionally biased region" description="Basic and acidic residues" evidence="1">
    <location>
        <begin position="35"/>
        <end position="51"/>
    </location>
</feature>
<dbReference type="Proteomes" id="UP000199229">
    <property type="component" value="Unassembled WGS sequence"/>
</dbReference>
<name>A0A1I2VTP3_9HYPH</name>
<reference evidence="3" key="1">
    <citation type="submission" date="2016-10" db="EMBL/GenBank/DDBJ databases">
        <authorList>
            <person name="Varghese N."/>
            <person name="Submissions S."/>
        </authorList>
    </citation>
    <scope>NUCLEOTIDE SEQUENCE [LARGE SCALE GENOMIC DNA]</scope>
    <source>
        <strain evidence="3">Gh-105</strain>
    </source>
</reference>
<dbReference type="RefSeq" id="WP_177232426.1">
    <property type="nucleotide sequence ID" value="NZ_FOPM01000017.1"/>
</dbReference>
<organism evidence="2 3">
    <name type="scientific">Methylobacterium gossipiicola</name>
    <dbReference type="NCBI Taxonomy" id="582675"/>
    <lineage>
        <taxon>Bacteria</taxon>
        <taxon>Pseudomonadati</taxon>
        <taxon>Pseudomonadota</taxon>
        <taxon>Alphaproteobacteria</taxon>
        <taxon>Hyphomicrobiales</taxon>
        <taxon>Methylobacteriaceae</taxon>
        <taxon>Methylobacterium</taxon>
    </lineage>
</organism>
<evidence type="ECO:0000256" key="1">
    <source>
        <dbReference type="SAM" id="MobiDB-lite"/>
    </source>
</evidence>